<dbReference type="Gene3D" id="3.80.10.10">
    <property type="entry name" value="Ribonuclease Inhibitor"/>
    <property type="match status" value="1"/>
</dbReference>
<evidence type="ECO:0000313" key="1">
    <source>
        <dbReference type="EMBL" id="AES70435.1"/>
    </source>
</evidence>
<evidence type="ECO:0000313" key="4">
    <source>
        <dbReference type="Proteomes" id="UP000002051"/>
    </source>
</evidence>
<dbReference type="EnsemblPlants" id="AES70435">
    <property type="protein sequence ID" value="AES70435"/>
    <property type="gene ID" value="MTR_3g055220"/>
</dbReference>
<evidence type="ECO:0000313" key="5">
    <source>
        <dbReference type="Proteomes" id="UP000265566"/>
    </source>
</evidence>
<reference evidence="2" key="5">
    <citation type="journal article" date="2018" name="Nat. Plants">
        <title>Whole-genome landscape of Medicago truncatula symbiotic genes.</title>
        <authorList>
            <person name="Pecrix Y."/>
            <person name="Gamas P."/>
            <person name="Carrere S."/>
        </authorList>
    </citation>
    <scope>NUCLEOTIDE SEQUENCE</scope>
    <source>
        <tissue evidence="2">Leaves</tissue>
    </source>
</reference>
<dbReference type="HOGENOM" id="CLU_2336812_0_0_1"/>
<reference evidence="3" key="3">
    <citation type="submission" date="2015-04" db="UniProtKB">
        <authorList>
            <consortium name="EnsemblPlants"/>
        </authorList>
    </citation>
    <scope>IDENTIFICATION</scope>
    <source>
        <strain evidence="3">cv. Jemalong A17</strain>
    </source>
</reference>
<keyword evidence="4" id="KW-1185">Reference proteome</keyword>
<name>G7J038_MEDTR</name>
<dbReference type="PaxDb" id="3880-AES70435"/>
<accession>G7J038</accession>
<evidence type="ECO:0000313" key="2">
    <source>
        <dbReference type="EMBL" id="RHN67208.1"/>
    </source>
</evidence>
<protein>
    <submittedName>
        <fullName evidence="2">Putative leucine-rich repeat domain, L domain-containing protein</fullName>
    </submittedName>
</protein>
<evidence type="ECO:0000313" key="3">
    <source>
        <dbReference type="EnsemblPlants" id="AES70435"/>
    </source>
</evidence>
<organism evidence="1 4">
    <name type="scientific">Medicago truncatula</name>
    <name type="common">Barrel medic</name>
    <name type="synonym">Medicago tribuloides</name>
    <dbReference type="NCBI Taxonomy" id="3880"/>
    <lineage>
        <taxon>Eukaryota</taxon>
        <taxon>Viridiplantae</taxon>
        <taxon>Streptophyta</taxon>
        <taxon>Embryophyta</taxon>
        <taxon>Tracheophyta</taxon>
        <taxon>Spermatophyta</taxon>
        <taxon>Magnoliopsida</taxon>
        <taxon>eudicotyledons</taxon>
        <taxon>Gunneridae</taxon>
        <taxon>Pentapetalae</taxon>
        <taxon>rosids</taxon>
        <taxon>fabids</taxon>
        <taxon>Fabales</taxon>
        <taxon>Fabaceae</taxon>
        <taxon>Papilionoideae</taxon>
        <taxon>50 kb inversion clade</taxon>
        <taxon>NPAAA clade</taxon>
        <taxon>Hologalegina</taxon>
        <taxon>IRL clade</taxon>
        <taxon>Trifolieae</taxon>
        <taxon>Medicago</taxon>
    </lineage>
</organism>
<dbReference type="EMBL" id="PSQE01000003">
    <property type="protein sequence ID" value="RHN67208.1"/>
    <property type="molecule type" value="Genomic_DNA"/>
</dbReference>
<reference evidence="1 4" key="2">
    <citation type="journal article" date="2014" name="BMC Genomics">
        <title>An improved genome release (version Mt4.0) for the model legume Medicago truncatula.</title>
        <authorList>
            <person name="Tang H."/>
            <person name="Krishnakumar V."/>
            <person name="Bidwell S."/>
            <person name="Rosen B."/>
            <person name="Chan A."/>
            <person name="Zhou S."/>
            <person name="Gentzbittel L."/>
            <person name="Childs K.L."/>
            <person name="Yandell M."/>
            <person name="Gundlach H."/>
            <person name="Mayer K.F."/>
            <person name="Schwartz D.C."/>
            <person name="Town C.D."/>
        </authorList>
    </citation>
    <scope>GENOME REANNOTATION</scope>
    <source>
        <strain evidence="3 4">cv. Jemalong A17</strain>
    </source>
</reference>
<dbReference type="AlphaFoldDB" id="G7J038"/>
<dbReference type="Proteomes" id="UP000002051">
    <property type="component" value="Chromosome 3"/>
</dbReference>
<gene>
    <name evidence="1" type="ordered locus">MTR_3g055220</name>
    <name evidence="2" type="ORF">MtrunA17_Chr3g0100251</name>
</gene>
<proteinExistence type="predicted"/>
<reference evidence="1 4" key="1">
    <citation type="journal article" date="2011" name="Nature">
        <title>The Medicago genome provides insight into the evolution of rhizobial symbioses.</title>
        <authorList>
            <person name="Young N.D."/>
            <person name="Debelle F."/>
            <person name="Oldroyd G.E."/>
            <person name="Geurts R."/>
            <person name="Cannon S.B."/>
            <person name="Udvardi M.K."/>
            <person name="Benedito V.A."/>
            <person name="Mayer K.F."/>
            <person name="Gouzy J."/>
            <person name="Schoof H."/>
            <person name="Van de Peer Y."/>
            <person name="Proost S."/>
            <person name="Cook D.R."/>
            <person name="Meyers B.C."/>
            <person name="Spannagl M."/>
            <person name="Cheung F."/>
            <person name="De Mita S."/>
            <person name="Krishnakumar V."/>
            <person name="Gundlach H."/>
            <person name="Zhou S."/>
            <person name="Mudge J."/>
            <person name="Bharti A.K."/>
            <person name="Murray J.D."/>
            <person name="Naoumkina M.A."/>
            <person name="Rosen B."/>
            <person name="Silverstein K.A."/>
            <person name="Tang H."/>
            <person name="Rombauts S."/>
            <person name="Zhao P.X."/>
            <person name="Zhou P."/>
            <person name="Barbe V."/>
            <person name="Bardou P."/>
            <person name="Bechner M."/>
            <person name="Bellec A."/>
            <person name="Berger A."/>
            <person name="Berges H."/>
            <person name="Bidwell S."/>
            <person name="Bisseling T."/>
            <person name="Choisne N."/>
            <person name="Couloux A."/>
            <person name="Denny R."/>
            <person name="Deshpande S."/>
            <person name="Dai X."/>
            <person name="Doyle J.J."/>
            <person name="Dudez A.M."/>
            <person name="Farmer A.D."/>
            <person name="Fouteau S."/>
            <person name="Franken C."/>
            <person name="Gibelin C."/>
            <person name="Gish J."/>
            <person name="Goldstein S."/>
            <person name="Gonzalez A.J."/>
            <person name="Green P.J."/>
            <person name="Hallab A."/>
            <person name="Hartog M."/>
            <person name="Hua A."/>
            <person name="Humphray S.J."/>
            <person name="Jeong D.H."/>
            <person name="Jing Y."/>
            <person name="Jocker A."/>
            <person name="Kenton S.M."/>
            <person name="Kim D.J."/>
            <person name="Klee K."/>
            <person name="Lai H."/>
            <person name="Lang C."/>
            <person name="Lin S."/>
            <person name="Macmil S.L."/>
            <person name="Magdelenat G."/>
            <person name="Matthews L."/>
            <person name="McCorrison J."/>
            <person name="Monaghan E.L."/>
            <person name="Mun J.H."/>
            <person name="Najar F.Z."/>
            <person name="Nicholson C."/>
            <person name="Noirot C."/>
            <person name="O'Bleness M."/>
            <person name="Paule C.R."/>
            <person name="Poulain J."/>
            <person name="Prion F."/>
            <person name="Qin B."/>
            <person name="Qu C."/>
            <person name="Retzel E.F."/>
            <person name="Riddle C."/>
            <person name="Sallet E."/>
            <person name="Samain S."/>
            <person name="Samson N."/>
            <person name="Sanders I."/>
            <person name="Saurat O."/>
            <person name="Scarpelli C."/>
            <person name="Schiex T."/>
            <person name="Segurens B."/>
            <person name="Severin A.J."/>
            <person name="Sherrier D.J."/>
            <person name="Shi R."/>
            <person name="Sims S."/>
            <person name="Singer S.R."/>
            <person name="Sinharoy S."/>
            <person name="Sterck L."/>
            <person name="Viollet A."/>
            <person name="Wang B.B."/>
            <person name="Wang K."/>
            <person name="Wang M."/>
            <person name="Wang X."/>
            <person name="Warfsmann J."/>
            <person name="Weissenbach J."/>
            <person name="White D.D."/>
            <person name="White J.D."/>
            <person name="Wiley G.B."/>
            <person name="Wincker P."/>
            <person name="Xing Y."/>
            <person name="Yang L."/>
            <person name="Yao Z."/>
            <person name="Ying F."/>
            <person name="Zhai J."/>
            <person name="Zhou L."/>
            <person name="Zuber A."/>
            <person name="Denarie J."/>
            <person name="Dixon R.A."/>
            <person name="May G.D."/>
            <person name="Schwartz D.C."/>
            <person name="Rogers J."/>
            <person name="Quetier F."/>
            <person name="Town C.D."/>
            <person name="Roe B.A."/>
        </authorList>
    </citation>
    <scope>NUCLEOTIDE SEQUENCE [LARGE SCALE GENOMIC DNA]</scope>
    <source>
        <strain evidence="1">A17</strain>
        <strain evidence="3 4">cv. Jemalong A17</strain>
    </source>
</reference>
<dbReference type="EMBL" id="CM001219">
    <property type="protein sequence ID" value="AES70435.1"/>
    <property type="molecule type" value="Genomic_DNA"/>
</dbReference>
<dbReference type="InterPro" id="IPR032675">
    <property type="entry name" value="LRR_dom_sf"/>
</dbReference>
<sequence>MSLSIYNCQELEQIVAANEELVLLPTAEVERCNELKSLFLVTMIKMLPQLSTLHIFNCNQIEDITLFEITNLNRKVTNRRTIIVVFRPSHPLHISDII</sequence>
<dbReference type="Proteomes" id="UP000265566">
    <property type="component" value="Chromosome 3"/>
</dbReference>
<dbReference type="Gramene" id="rna15368">
    <property type="protein sequence ID" value="RHN67208.1"/>
    <property type="gene ID" value="gene15368"/>
</dbReference>
<reference evidence="5" key="4">
    <citation type="journal article" date="2018" name="Nat. Plants">
        <title>Whole-genome landscape of Medicago truncatula symbiotic genes.</title>
        <authorList>
            <person name="Pecrix Y."/>
            <person name="Staton S.E."/>
            <person name="Sallet E."/>
            <person name="Lelandais-Briere C."/>
            <person name="Moreau S."/>
            <person name="Carrere S."/>
            <person name="Blein T."/>
            <person name="Jardinaud M.F."/>
            <person name="Latrasse D."/>
            <person name="Zouine M."/>
            <person name="Zahm M."/>
            <person name="Kreplak J."/>
            <person name="Mayjonade B."/>
            <person name="Satge C."/>
            <person name="Perez M."/>
            <person name="Cauet S."/>
            <person name="Marande W."/>
            <person name="Chantry-Darmon C."/>
            <person name="Lopez-Roques C."/>
            <person name="Bouchez O."/>
            <person name="Berard A."/>
            <person name="Debelle F."/>
            <person name="Munos S."/>
            <person name="Bendahmane A."/>
            <person name="Berges H."/>
            <person name="Niebel A."/>
            <person name="Buitink J."/>
            <person name="Frugier F."/>
            <person name="Benhamed M."/>
            <person name="Crespi M."/>
            <person name="Gouzy J."/>
            <person name="Gamas P."/>
        </authorList>
    </citation>
    <scope>NUCLEOTIDE SEQUENCE [LARGE SCALE GENOMIC DNA]</scope>
    <source>
        <strain evidence="5">cv. Jemalong A17</strain>
    </source>
</reference>